<dbReference type="CDD" id="cd01949">
    <property type="entry name" value="GGDEF"/>
    <property type="match status" value="1"/>
</dbReference>
<sequence>MKNNTEERLSFLPYHTATNEKLLKTLMEQVSELLFIMEVNEDSFSYTYVNRAVELYHHVNREDLYGQPITALLSEPVAAEVEKKYKEVLYQKEENSYEDVLSMDGEYFYGNTILTPLPDENGTVTHIMGVTKNETKIVEQNEKIMDADASFRSLLRSTPDAVLVTTLDGKIAEVNEAFEDLYGYSINELSSNDFQFVPSTRKEETVHLFKEAEKGHTVSGFETVRLHKNGREIDVSITMAPMLNRRDEVLAVSFIVRDISERVEAAKRIRQSEEKFQVIADNSDDLITVFNEKAKVIYSSPSHLEWLGYHVEGWMADDVASYIHPEDRDLALHTFLRCRDYEESFQFRVRLLMESGLWRWFECRGHPVPSGKFKAHFVLISRDVTSEVDYVEKLKEYAYYDYLTELPNRRLFEDQVTEAMEDIDDEGGSIALFYLDGDGFKEVNDLYGHDIGDEFLQEIGTRLKRIIRGHDAVGRLGGDEFAIMARHLSSEEVARKVARRIQDKLELPYDISGRRIVTSFSVGVAFYPEQASSFSELLRKADVALYQSKSRGKGLVLFSE</sequence>
<evidence type="ECO:0000259" key="2">
    <source>
        <dbReference type="PROSITE" id="PS50113"/>
    </source>
</evidence>
<feature type="domain" description="PAC" evidence="2">
    <location>
        <begin position="219"/>
        <end position="271"/>
    </location>
</feature>
<dbReference type="InterPro" id="IPR000700">
    <property type="entry name" value="PAS-assoc_C"/>
</dbReference>
<evidence type="ECO:0000313" key="4">
    <source>
        <dbReference type="EMBL" id="SIS43156.1"/>
    </source>
</evidence>
<dbReference type="NCBIfam" id="TIGR00254">
    <property type="entry name" value="GGDEF"/>
    <property type="match status" value="1"/>
</dbReference>
<dbReference type="CDD" id="cd00130">
    <property type="entry name" value="PAS"/>
    <property type="match status" value="3"/>
</dbReference>
<dbReference type="InterPro" id="IPR043128">
    <property type="entry name" value="Rev_trsase/Diguanyl_cyclase"/>
</dbReference>
<evidence type="ECO:0000313" key="5">
    <source>
        <dbReference type="Proteomes" id="UP000187608"/>
    </source>
</evidence>
<keyword evidence="5" id="KW-1185">Reference proteome</keyword>
<dbReference type="InterPro" id="IPR013655">
    <property type="entry name" value="PAS_fold_3"/>
</dbReference>
<dbReference type="PROSITE" id="PS50112">
    <property type="entry name" value="PAS"/>
    <property type="match status" value="3"/>
</dbReference>
<dbReference type="InterPro" id="IPR035965">
    <property type="entry name" value="PAS-like_dom_sf"/>
</dbReference>
<dbReference type="InterPro" id="IPR000014">
    <property type="entry name" value="PAS"/>
</dbReference>
<dbReference type="InterPro" id="IPR001610">
    <property type="entry name" value="PAC"/>
</dbReference>
<dbReference type="InterPro" id="IPR029787">
    <property type="entry name" value="Nucleotide_cyclase"/>
</dbReference>
<dbReference type="SUPFAM" id="SSF55785">
    <property type="entry name" value="PYP-like sensor domain (PAS domain)"/>
    <property type="match status" value="3"/>
</dbReference>
<dbReference type="SUPFAM" id="SSF55073">
    <property type="entry name" value="Nucleotide cyclase"/>
    <property type="match status" value="1"/>
</dbReference>
<dbReference type="Pfam" id="PF08447">
    <property type="entry name" value="PAS_3"/>
    <property type="match status" value="1"/>
</dbReference>
<feature type="domain" description="GGDEF" evidence="3">
    <location>
        <begin position="428"/>
        <end position="560"/>
    </location>
</feature>
<dbReference type="EMBL" id="FTOC01000003">
    <property type="protein sequence ID" value="SIS43156.1"/>
    <property type="molecule type" value="Genomic_DNA"/>
</dbReference>
<dbReference type="STRING" id="570947.SAMN05421687_103177"/>
<feature type="domain" description="PAS" evidence="1">
    <location>
        <begin position="19"/>
        <end position="92"/>
    </location>
</feature>
<proteinExistence type="predicted"/>
<gene>
    <name evidence="4" type="ORF">SAMN05421687_103177</name>
</gene>
<dbReference type="AlphaFoldDB" id="A0A1N7J1L7"/>
<dbReference type="Pfam" id="PF13426">
    <property type="entry name" value="PAS_9"/>
    <property type="match status" value="2"/>
</dbReference>
<organism evidence="4 5">
    <name type="scientific">Salimicrobium flavidum</name>
    <dbReference type="NCBI Taxonomy" id="570947"/>
    <lineage>
        <taxon>Bacteria</taxon>
        <taxon>Bacillati</taxon>
        <taxon>Bacillota</taxon>
        <taxon>Bacilli</taxon>
        <taxon>Bacillales</taxon>
        <taxon>Bacillaceae</taxon>
        <taxon>Salimicrobium</taxon>
    </lineage>
</organism>
<dbReference type="InterPro" id="IPR000160">
    <property type="entry name" value="GGDEF_dom"/>
</dbReference>
<name>A0A1N7J1L7_9BACI</name>
<protein>
    <submittedName>
        <fullName evidence="4">PAS domain S-box-containing protein/diguanylate cyclase (GGDEF) domain-containing protein</fullName>
    </submittedName>
</protein>
<dbReference type="Gene3D" id="3.30.70.270">
    <property type="match status" value="1"/>
</dbReference>
<accession>A0A1N7J1L7</accession>
<dbReference type="InterPro" id="IPR052155">
    <property type="entry name" value="Biofilm_reg_signaling"/>
</dbReference>
<dbReference type="RefSeq" id="WP_076557720.1">
    <property type="nucleotide sequence ID" value="NZ_FTOC01000003.1"/>
</dbReference>
<dbReference type="PANTHER" id="PTHR44757:SF2">
    <property type="entry name" value="BIOFILM ARCHITECTURE MAINTENANCE PROTEIN MBAA"/>
    <property type="match status" value="1"/>
</dbReference>
<dbReference type="OrthoDB" id="9759607at2"/>
<dbReference type="Pfam" id="PF00990">
    <property type="entry name" value="GGDEF"/>
    <property type="match status" value="1"/>
</dbReference>
<feature type="domain" description="PAS" evidence="1">
    <location>
        <begin position="147"/>
        <end position="216"/>
    </location>
</feature>
<dbReference type="PANTHER" id="PTHR44757">
    <property type="entry name" value="DIGUANYLATE CYCLASE DGCP"/>
    <property type="match status" value="1"/>
</dbReference>
<dbReference type="Proteomes" id="UP000187608">
    <property type="component" value="Unassembled WGS sequence"/>
</dbReference>
<dbReference type="Gene3D" id="3.30.450.20">
    <property type="entry name" value="PAS domain"/>
    <property type="match status" value="3"/>
</dbReference>
<dbReference type="SMART" id="SM00267">
    <property type="entry name" value="GGDEF"/>
    <property type="match status" value="1"/>
</dbReference>
<dbReference type="SMART" id="SM00086">
    <property type="entry name" value="PAC"/>
    <property type="match status" value="3"/>
</dbReference>
<dbReference type="SMART" id="SM00091">
    <property type="entry name" value="PAS"/>
    <property type="match status" value="3"/>
</dbReference>
<reference evidence="5" key="1">
    <citation type="submission" date="2017-01" db="EMBL/GenBank/DDBJ databases">
        <authorList>
            <person name="Varghese N."/>
            <person name="Submissions S."/>
        </authorList>
    </citation>
    <scope>NUCLEOTIDE SEQUENCE [LARGE SCALE GENOMIC DNA]</scope>
    <source>
        <strain evidence="5">DSM 23127</strain>
    </source>
</reference>
<dbReference type="NCBIfam" id="TIGR00229">
    <property type="entry name" value="sensory_box"/>
    <property type="match status" value="3"/>
</dbReference>
<evidence type="ECO:0000259" key="3">
    <source>
        <dbReference type="PROSITE" id="PS50887"/>
    </source>
</evidence>
<feature type="domain" description="PAS" evidence="1">
    <location>
        <begin position="272"/>
        <end position="329"/>
    </location>
</feature>
<evidence type="ECO:0000259" key="1">
    <source>
        <dbReference type="PROSITE" id="PS50112"/>
    </source>
</evidence>
<dbReference type="PROSITE" id="PS50887">
    <property type="entry name" value="GGDEF"/>
    <property type="match status" value="1"/>
</dbReference>
<dbReference type="PROSITE" id="PS50113">
    <property type="entry name" value="PAC"/>
    <property type="match status" value="1"/>
</dbReference>